<dbReference type="GO" id="GO:0006631">
    <property type="term" value="P:fatty acid metabolic process"/>
    <property type="evidence" value="ECO:0007669"/>
    <property type="project" value="InterPro"/>
</dbReference>
<feature type="binding site" evidence="8">
    <location>
        <begin position="11"/>
        <end position="16"/>
    </location>
    <ligand>
        <name>NAD(+)</name>
        <dbReference type="ChEBI" id="CHEBI:57540"/>
    </ligand>
</feature>
<dbReference type="PANTHER" id="PTHR48075">
    <property type="entry name" value="3-HYDROXYACYL-COA DEHYDROGENASE FAMILY PROTEIN"/>
    <property type="match status" value="1"/>
</dbReference>
<feature type="region of interest" description="Disordered" evidence="9">
    <location>
        <begin position="340"/>
        <end position="363"/>
    </location>
</feature>
<proteinExistence type="inferred from homology"/>
<feature type="binding site" evidence="8">
    <location>
        <position position="120"/>
    </location>
    <ligand>
        <name>NAD(+)</name>
        <dbReference type="ChEBI" id="CHEBI:57540"/>
    </ligand>
</feature>
<sequence>MTEIKVVGVVGSGQMGSGIAQLAAVHGLDVWLLDTDPAALSRATKSITSNIHRLISKGQLSQAAGNDALGHLRCSSNLEELRMADIVIEAIVESEDAKKTLFLELDRIAKGSAILASNTSSISITRLASATSRPRQVIGMHFMNPPPIMEVVEIIRGADTSDNTFYATKALAERFGKTLICSQDFPGFVVNRILMPMINEAFYALYTGVATREDIDTGMKLGMNHPMGPLQLADFIGLDVCLSIMKVLQTGLGDNKYAPCPLLVQCVDAGRLGRKRGIGVYDYRAAEQLGVFNERQRNQKDPLNFNVSGLEMTHKEETVTPKQGKPKVKEVAKVAKVEDAKKAEGAKADDAKKVEVAKEEKKE</sequence>
<comment type="similarity">
    <text evidence="3">Belongs to the 3-hydroxyacyl-CoA dehydrogenase family.</text>
</comment>
<comment type="similarity">
    <text evidence="2">In the central section; belongs to the 3-hydroxyacyl-CoA dehydrogenase family.</text>
</comment>
<dbReference type="GO" id="GO:0004300">
    <property type="term" value="F:enoyl-CoA hydratase activity"/>
    <property type="evidence" value="ECO:0007669"/>
    <property type="project" value="UniProtKB-EC"/>
</dbReference>
<evidence type="ECO:0000259" key="11">
    <source>
        <dbReference type="Pfam" id="PF02737"/>
    </source>
</evidence>
<feature type="domain" description="3-hydroxyacyl-CoA dehydrogenase NAD binding" evidence="11">
    <location>
        <begin position="7"/>
        <end position="184"/>
    </location>
</feature>
<comment type="catalytic activity">
    <reaction evidence="5">
        <text>a (3S)-3-hydroxyacyl-CoA = a (2E)-enoyl-CoA + H2O</text>
        <dbReference type="Rhea" id="RHEA:16105"/>
        <dbReference type="ChEBI" id="CHEBI:15377"/>
        <dbReference type="ChEBI" id="CHEBI:57318"/>
        <dbReference type="ChEBI" id="CHEBI:58856"/>
        <dbReference type="EC" id="4.2.1.17"/>
    </reaction>
</comment>
<evidence type="ECO:0000256" key="2">
    <source>
        <dbReference type="ARBA" id="ARBA00007005"/>
    </source>
</evidence>
<dbReference type="SUPFAM" id="SSF48179">
    <property type="entry name" value="6-phosphogluconate dehydrogenase C-terminal domain-like"/>
    <property type="match status" value="1"/>
</dbReference>
<feature type="binding site" evidence="8">
    <location>
        <position position="93"/>
    </location>
    <ligand>
        <name>NAD(+)</name>
        <dbReference type="ChEBI" id="CHEBI:57540"/>
    </ligand>
</feature>
<dbReference type="STRING" id="43335.A0A4U5NRE6"/>
<dbReference type="Pfam" id="PF02737">
    <property type="entry name" value="3HCDH_N"/>
    <property type="match status" value="1"/>
</dbReference>
<dbReference type="Pfam" id="PF00725">
    <property type="entry name" value="3HCDH"/>
    <property type="match status" value="1"/>
</dbReference>
<dbReference type="FunFam" id="3.40.50.720:FF:000009">
    <property type="entry name" value="Fatty oxidation complex, alpha subunit"/>
    <property type="match status" value="1"/>
</dbReference>
<feature type="binding site" evidence="8">
    <location>
        <position position="98"/>
    </location>
    <ligand>
        <name>NAD(+)</name>
        <dbReference type="ChEBI" id="CHEBI:57540"/>
    </ligand>
</feature>
<dbReference type="Gene3D" id="3.40.50.720">
    <property type="entry name" value="NAD(P)-binding Rossmann-like Domain"/>
    <property type="match status" value="1"/>
</dbReference>
<reference evidence="12" key="1">
    <citation type="submission" date="2018-10" db="EMBL/GenBank/DDBJ databases">
        <title>Population genomic analysis revealed the cold adaptation of white poplar.</title>
        <authorList>
            <person name="Liu Y.-J."/>
        </authorList>
    </citation>
    <scope>NUCLEOTIDE SEQUENCE [LARGE SCALE GENOMIC DNA]</scope>
    <source>
        <strain evidence="12">PAL-ZL1</strain>
    </source>
</reference>
<evidence type="ECO:0000259" key="10">
    <source>
        <dbReference type="Pfam" id="PF00725"/>
    </source>
</evidence>
<evidence type="ECO:0000256" key="1">
    <source>
        <dbReference type="ARBA" id="ARBA00005005"/>
    </source>
</evidence>
<evidence type="ECO:0000256" key="7">
    <source>
        <dbReference type="PIRSR" id="PIRSR000105-1"/>
    </source>
</evidence>
<name>A0A4U5NRE6_POPAL</name>
<dbReference type="InterPro" id="IPR006108">
    <property type="entry name" value="3HC_DH_C"/>
</dbReference>
<dbReference type="InterPro" id="IPR006176">
    <property type="entry name" value="3-OHacyl-CoA_DH_NAD-bd"/>
</dbReference>
<dbReference type="PROSITE" id="PS00067">
    <property type="entry name" value="3HCDH"/>
    <property type="match status" value="1"/>
</dbReference>
<protein>
    <submittedName>
        <fullName evidence="12">Putative 3-hydroxyacyl-CoA dehydrogenase isoform X2</fullName>
    </submittedName>
</protein>
<dbReference type="InterPro" id="IPR022694">
    <property type="entry name" value="3-OHacyl-CoA_DH"/>
</dbReference>
<evidence type="ECO:0000313" key="12">
    <source>
        <dbReference type="EMBL" id="TKR86277.1"/>
    </source>
</evidence>
<accession>A0A4U5NRE6</accession>
<comment type="caution">
    <text evidence="12">The sequence shown here is derived from an EMBL/GenBank/DDBJ whole genome shotgun (WGS) entry which is preliminary data.</text>
</comment>
<dbReference type="SUPFAM" id="SSF51735">
    <property type="entry name" value="NAD(P)-binding Rossmann-fold domains"/>
    <property type="match status" value="1"/>
</dbReference>
<dbReference type="InterPro" id="IPR008927">
    <property type="entry name" value="6-PGluconate_DH-like_C_sf"/>
</dbReference>
<dbReference type="EMBL" id="RCHU01000916">
    <property type="protein sequence ID" value="TKR86277.1"/>
    <property type="molecule type" value="Genomic_DNA"/>
</dbReference>
<feature type="binding site" evidence="8">
    <location>
        <position position="275"/>
    </location>
    <ligand>
        <name>NAD(+)</name>
        <dbReference type="ChEBI" id="CHEBI:57540"/>
    </ligand>
</feature>
<dbReference type="PIRSF" id="PIRSF000105">
    <property type="entry name" value="HCDH"/>
    <property type="match status" value="1"/>
</dbReference>
<dbReference type="InterPro" id="IPR013328">
    <property type="entry name" value="6PGD_dom2"/>
</dbReference>
<evidence type="ECO:0000256" key="8">
    <source>
        <dbReference type="PIRSR" id="PIRSR000105-2"/>
    </source>
</evidence>
<feature type="binding site" evidence="8">
    <location>
        <position position="34"/>
    </location>
    <ligand>
        <name>NAD(+)</name>
        <dbReference type="ChEBI" id="CHEBI:57540"/>
    </ligand>
</feature>
<evidence type="ECO:0000256" key="9">
    <source>
        <dbReference type="SAM" id="MobiDB-lite"/>
    </source>
</evidence>
<dbReference type="Gene3D" id="1.10.1040.10">
    <property type="entry name" value="N-(1-d-carboxylethyl)-l-norvaline Dehydrogenase, domain 2"/>
    <property type="match status" value="1"/>
</dbReference>
<dbReference type="AlphaFoldDB" id="A0A4U5NRE6"/>
<comment type="catalytic activity">
    <reaction evidence="6">
        <text>a 4-saturated-(3S)-3-hydroxyacyl-CoA = a (3E)-enoyl-CoA + H2O</text>
        <dbReference type="Rhea" id="RHEA:20724"/>
        <dbReference type="ChEBI" id="CHEBI:15377"/>
        <dbReference type="ChEBI" id="CHEBI:58521"/>
        <dbReference type="ChEBI" id="CHEBI:137480"/>
        <dbReference type="EC" id="4.2.1.17"/>
    </reaction>
</comment>
<dbReference type="GO" id="GO:0016616">
    <property type="term" value="F:oxidoreductase activity, acting on the CH-OH group of donors, NAD or NADP as acceptor"/>
    <property type="evidence" value="ECO:0007669"/>
    <property type="project" value="InterPro"/>
</dbReference>
<evidence type="ECO:0000256" key="6">
    <source>
        <dbReference type="ARBA" id="ARBA00023717"/>
    </source>
</evidence>
<organism evidence="12">
    <name type="scientific">Populus alba</name>
    <name type="common">White poplar</name>
    <dbReference type="NCBI Taxonomy" id="43335"/>
    <lineage>
        <taxon>Eukaryota</taxon>
        <taxon>Viridiplantae</taxon>
        <taxon>Streptophyta</taxon>
        <taxon>Embryophyta</taxon>
        <taxon>Tracheophyta</taxon>
        <taxon>Spermatophyta</taxon>
        <taxon>Magnoliopsida</taxon>
        <taxon>eudicotyledons</taxon>
        <taxon>Gunneridae</taxon>
        <taxon>Pentapetalae</taxon>
        <taxon>rosids</taxon>
        <taxon>fabids</taxon>
        <taxon>Malpighiales</taxon>
        <taxon>Salicaceae</taxon>
        <taxon>Saliceae</taxon>
        <taxon>Populus</taxon>
    </lineage>
</organism>
<feature type="site" description="Important for catalytic activity" evidence="7">
    <location>
        <position position="141"/>
    </location>
</feature>
<gene>
    <name evidence="12" type="ORF">D5086_0000239260</name>
</gene>
<feature type="binding site" evidence="8">
    <location>
        <position position="144"/>
    </location>
    <ligand>
        <name>NAD(+)</name>
        <dbReference type="ChEBI" id="CHEBI:57540"/>
    </ligand>
</feature>
<dbReference type="PANTHER" id="PTHR48075:SF5">
    <property type="entry name" value="3-HYDROXYBUTYRYL-COA DEHYDROGENASE"/>
    <property type="match status" value="1"/>
</dbReference>
<evidence type="ECO:0000256" key="5">
    <source>
        <dbReference type="ARBA" id="ARBA00023709"/>
    </source>
</evidence>
<comment type="pathway">
    <text evidence="1">Lipid metabolism; fatty acid beta-oxidation.</text>
</comment>
<evidence type="ECO:0000256" key="4">
    <source>
        <dbReference type="ARBA" id="ARBA00023002"/>
    </source>
</evidence>
<evidence type="ECO:0000256" key="3">
    <source>
        <dbReference type="ARBA" id="ARBA00009463"/>
    </source>
</evidence>
<feature type="domain" description="3-hydroxyacyl-CoA dehydrogenase C-terminal" evidence="10">
    <location>
        <begin position="187"/>
        <end position="283"/>
    </location>
</feature>
<keyword evidence="4" id="KW-0560">Oxidoreductase</keyword>
<dbReference type="InterPro" id="IPR036291">
    <property type="entry name" value="NAD(P)-bd_dom_sf"/>
</dbReference>
<dbReference type="GO" id="GO:0070403">
    <property type="term" value="F:NAD+ binding"/>
    <property type="evidence" value="ECO:0007669"/>
    <property type="project" value="InterPro"/>
</dbReference>
<dbReference type="InterPro" id="IPR006180">
    <property type="entry name" value="3-OHacyl-CoA_DH_CS"/>
</dbReference>
<keyword evidence="8" id="KW-0520">NAD</keyword>